<dbReference type="OrthoDB" id="248923at2759"/>
<accession>A0A1J4J3T0</accession>
<dbReference type="VEuPathDB" id="TrichDB:TRFO_11813"/>
<evidence type="ECO:0000256" key="9">
    <source>
        <dbReference type="SAM" id="MobiDB-lite"/>
    </source>
</evidence>
<dbReference type="PROSITE" id="PS50011">
    <property type="entry name" value="PROTEIN_KINASE_DOM"/>
    <property type="match status" value="1"/>
</dbReference>
<comment type="similarity">
    <text evidence="1">Belongs to the protein kinase superfamily. STE Ser/Thr protein kinase family. STE20 subfamily.</text>
</comment>
<dbReference type="Gene3D" id="1.10.510.10">
    <property type="entry name" value="Transferase(Phosphotransferase) domain 1"/>
    <property type="match status" value="1"/>
</dbReference>
<dbReference type="GeneID" id="94830953"/>
<evidence type="ECO:0000256" key="7">
    <source>
        <dbReference type="ARBA" id="ARBA00047899"/>
    </source>
</evidence>
<name>A0A1J4J3T0_9EUKA</name>
<evidence type="ECO:0000313" key="12">
    <source>
        <dbReference type="Proteomes" id="UP000179807"/>
    </source>
</evidence>
<evidence type="ECO:0000313" key="11">
    <source>
        <dbReference type="EMBL" id="OHS93401.1"/>
    </source>
</evidence>
<keyword evidence="5 11" id="KW-0418">Kinase</keyword>
<feature type="compositionally biased region" description="Polar residues" evidence="9">
    <location>
        <begin position="339"/>
        <end position="356"/>
    </location>
</feature>
<feature type="region of interest" description="Disordered" evidence="9">
    <location>
        <begin position="318"/>
        <end position="356"/>
    </location>
</feature>
<dbReference type="Pfam" id="PF00069">
    <property type="entry name" value="Pkinase"/>
    <property type="match status" value="1"/>
</dbReference>
<reference evidence="11" key="1">
    <citation type="submission" date="2016-10" db="EMBL/GenBank/DDBJ databases">
        <authorList>
            <person name="Benchimol M."/>
            <person name="Almeida L.G."/>
            <person name="Vasconcelos A.T."/>
            <person name="Perreira-Neves A."/>
            <person name="Rosa I.A."/>
            <person name="Tasca T."/>
            <person name="Bogo M.R."/>
            <person name="de Souza W."/>
        </authorList>
    </citation>
    <scope>NUCLEOTIDE SEQUENCE [LARGE SCALE GENOMIC DNA]</scope>
    <source>
        <strain evidence="11">K</strain>
    </source>
</reference>
<evidence type="ECO:0000259" key="10">
    <source>
        <dbReference type="PROSITE" id="PS50011"/>
    </source>
</evidence>
<gene>
    <name evidence="11" type="primary">stk4</name>
    <name evidence="11" type="ORF">TRFO_11813</name>
</gene>
<evidence type="ECO:0000256" key="8">
    <source>
        <dbReference type="ARBA" id="ARBA00048679"/>
    </source>
</evidence>
<evidence type="ECO:0000256" key="4">
    <source>
        <dbReference type="ARBA" id="ARBA00022741"/>
    </source>
</evidence>
<feature type="domain" description="Protein kinase" evidence="10">
    <location>
        <begin position="10"/>
        <end position="269"/>
    </location>
</feature>
<evidence type="ECO:0000256" key="3">
    <source>
        <dbReference type="ARBA" id="ARBA00022679"/>
    </source>
</evidence>
<protein>
    <submittedName>
        <fullName evidence="11">Serine/threonine-protein kinase 4</fullName>
    </submittedName>
</protein>
<dbReference type="SUPFAM" id="SSF56112">
    <property type="entry name" value="Protein kinase-like (PK-like)"/>
    <property type="match status" value="1"/>
</dbReference>
<dbReference type="InterPro" id="IPR050629">
    <property type="entry name" value="STE20/SPS1-PAK"/>
</dbReference>
<dbReference type="GO" id="GO:0005524">
    <property type="term" value="F:ATP binding"/>
    <property type="evidence" value="ECO:0007669"/>
    <property type="project" value="UniProtKB-KW"/>
</dbReference>
<dbReference type="InterPro" id="IPR000719">
    <property type="entry name" value="Prot_kinase_dom"/>
</dbReference>
<comment type="catalytic activity">
    <reaction evidence="8">
        <text>L-seryl-[protein] + ATP = O-phospho-L-seryl-[protein] + ADP + H(+)</text>
        <dbReference type="Rhea" id="RHEA:17989"/>
        <dbReference type="Rhea" id="RHEA-COMP:9863"/>
        <dbReference type="Rhea" id="RHEA-COMP:11604"/>
        <dbReference type="ChEBI" id="CHEBI:15378"/>
        <dbReference type="ChEBI" id="CHEBI:29999"/>
        <dbReference type="ChEBI" id="CHEBI:30616"/>
        <dbReference type="ChEBI" id="CHEBI:83421"/>
        <dbReference type="ChEBI" id="CHEBI:456216"/>
        <dbReference type="EC" id="2.7.11.1"/>
    </reaction>
</comment>
<keyword evidence="4" id="KW-0547">Nucleotide-binding</keyword>
<dbReference type="EMBL" id="MLAK01001404">
    <property type="protein sequence ID" value="OHS93401.1"/>
    <property type="molecule type" value="Genomic_DNA"/>
</dbReference>
<dbReference type="Proteomes" id="UP000179807">
    <property type="component" value="Unassembled WGS sequence"/>
</dbReference>
<comment type="caution">
    <text evidence="11">The sequence shown here is derived from an EMBL/GenBank/DDBJ whole genome shotgun (WGS) entry which is preliminary data.</text>
</comment>
<evidence type="ECO:0000256" key="6">
    <source>
        <dbReference type="ARBA" id="ARBA00022840"/>
    </source>
</evidence>
<keyword evidence="2" id="KW-0723">Serine/threonine-protein kinase</keyword>
<feature type="region of interest" description="Disordered" evidence="9">
    <location>
        <begin position="368"/>
        <end position="387"/>
    </location>
</feature>
<dbReference type="InterPro" id="IPR011009">
    <property type="entry name" value="Kinase-like_dom_sf"/>
</dbReference>
<keyword evidence="3" id="KW-0808">Transferase</keyword>
<organism evidence="11 12">
    <name type="scientific">Tritrichomonas foetus</name>
    <dbReference type="NCBI Taxonomy" id="1144522"/>
    <lineage>
        <taxon>Eukaryota</taxon>
        <taxon>Metamonada</taxon>
        <taxon>Parabasalia</taxon>
        <taxon>Tritrichomonadida</taxon>
        <taxon>Tritrichomonadidae</taxon>
        <taxon>Tritrichomonas</taxon>
    </lineage>
</organism>
<evidence type="ECO:0000256" key="2">
    <source>
        <dbReference type="ARBA" id="ARBA00022527"/>
    </source>
</evidence>
<comment type="catalytic activity">
    <reaction evidence="7">
        <text>L-threonyl-[protein] + ATP = O-phospho-L-threonyl-[protein] + ADP + H(+)</text>
        <dbReference type="Rhea" id="RHEA:46608"/>
        <dbReference type="Rhea" id="RHEA-COMP:11060"/>
        <dbReference type="Rhea" id="RHEA-COMP:11605"/>
        <dbReference type="ChEBI" id="CHEBI:15378"/>
        <dbReference type="ChEBI" id="CHEBI:30013"/>
        <dbReference type="ChEBI" id="CHEBI:30616"/>
        <dbReference type="ChEBI" id="CHEBI:61977"/>
        <dbReference type="ChEBI" id="CHEBI:456216"/>
        <dbReference type="EC" id="2.7.11.1"/>
    </reaction>
</comment>
<dbReference type="PANTHER" id="PTHR48012">
    <property type="entry name" value="STERILE20-LIKE KINASE, ISOFORM B-RELATED"/>
    <property type="match status" value="1"/>
</dbReference>
<dbReference type="RefSeq" id="XP_068346538.1">
    <property type="nucleotide sequence ID" value="XM_068496249.1"/>
</dbReference>
<proteinExistence type="inferred from homology"/>
<keyword evidence="12" id="KW-1185">Reference proteome</keyword>
<keyword evidence="6" id="KW-0067">ATP-binding</keyword>
<sequence length="445" mass="49874">MVFPLDASQYQILGLLGSTTYSKVYVARCITNGKLVAMKQVDLEITPMKISDIRSEIGDWATTSHSHMMRYYGSFTEKNILYVITEFIDGGCLSDILKYQFPNGIKDEVLIASILHQVVSFFQYYHQAHHVHRYLKTHNILMMCSGEVKVGGFWKARSLINNGKFNPERTSTMESSCYTAPELLLKGVNYDKSVDIWSLGIVAIELATGKPPYFDLNPIEQVKSIIDGKSPTLPKGKWSQSFISFVNSCLQKDPKQRPSASQLLKSKFLSIAKKCEYVDIALMSHLPPLVQRVAIQNNKQTDDIINKIELEFSSNIQNNSKTGEVSNSSDASDENNAEIDNSNNKENSIVIGNSTSNSSSKEKILFDFGEDDESDKSSKSDTQSDSNLIENDIEKTVNQVVKKGRFTLTVPISKLHSTHSIESMITIEKTEMKRAPRSYASIPKC</sequence>
<dbReference type="PANTHER" id="PTHR48012:SF10">
    <property type="entry name" value="FI20177P1"/>
    <property type="match status" value="1"/>
</dbReference>
<dbReference type="GO" id="GO:0004674">
    <property type="term" value="F:protein serine/threonine kinase activity"/>
    <property type="evidence" value="ECO:0007669"/>
    <property type="project" value="UniProtKB-KW"/>
</dbReference>
<evidence type="ECO:0000256" key="1">
    <source>
        <dbReference type="ARBA" id="ARBA00008874"/>
    </source>
</evidence>
<evidence type="ECO:0000256" key="5">
    <source>
        <dbReference type="ARBA" id="ARBA00022777"/>
    </source>
</evidence>
<dbReference type="GO" id="GO:0005737">
    <property type="term" value="C:cytoplasm"/>
    <property type="evidence" value="ECO:0007669"/>
    <property type="project" value="TreeGrafter"/>
</dbReference>
<dbReference type="AlphaFoldDB" id="A0A1J4J3T0"/>